<evidence type="ECO:0000313" key="19">
    <source>
        <dbReference type="EMBL" id="MWB78624.1"/>
    </source>
</evidence>
<dbReference type="FunFam" id="1.20.5.5270:FF:000002">
    <property type="entry name" value="Lon protease homolog"/>
    <property type="match status" value="1"/>
</dbReference>
<evidence type="ECO:0000256" key="4">
    <source>
        <dbReference type="ARBA" id="ARBA00022741"/>
    </source>
</evidence>
<dbReference type="AlphaFoldDB" id="A0A844W788"/>
<evidence type="ECO:0000256" key="2">
    <source>
        <dbReference type="ARBA" id="ARBA00022490"/>
    </source>
</evidence>
<dbReference type="SUPFAM" id="SSF52540">
    <property type="entry name" value="P-loop containing nucleoside triphosphate hydrolases"/>
    <property type="match status" value="1"/>
</dbReference>
<dbReference type="SUPFAM" id="SSF54211">
    <property type="entry name" value="Ribosomal protein S5 domain 2-like"/>
    <property type="match status" value="1"/>
</dbReference>
<keyword evidence="5 10" id="KW-0378">Hydrolase</keyword>
<dbReference type="FunFam" id="3.40.50.300:FF:000021">
    <property type="entry name" value="Lon protease homolog"/>
    <property type="match status" value="1"/>
</dbReference>
<dbReference type="InterPro" id="IPR015947">
    <property type="entry name" value="PUA-like_sf"/>
</dbReference>
<dbReference type="GO" id="GO:0043565">
    <property type="term" value="F:sequence-specific DNA binding"/>
    <property type="evidence" value="ECO:0007669"/>
    <property type="project" value="UniProtKB-UniRule"/>
</dbReference>
<dbReference type="PANTHER" id="PTHR10046">
    <property type="entry name" value="ATP DEPENDENT LON PROTEASE FAMILY MEMBER"/>
    <property type="match status" value="1"/>
</dbReference>
<reference evidence="19 20" key="1">
    <citation type="submission" date="2019-11" db="EMBL/GenBank/DDBJ databases">
        <title>Pseudooceanicola pacifica sp. nov., isolated from deep-sea sediment of the Pacific Ocean.</title>
        <authorList>
            <person name="Lyu L."/>
        </authorList>
    </citation>
    <scope>NUCLEOTIDE SEQUENCE [LARGE SCALE GENOMIC DNA]</scope>
    <source>
        <strain evidence="19 20">216_PA32_1</strain>
    </source>
</reference>
<dbReference type="PRINTS" id="PR00830">
    <property type="entry name" value="ENDOLAPTASE"/>
</dbReference>
<comment type="function">
    <text evidence="10">ATP-dependent serine protease that mediates the selective degradation of mutant and abnormal proteins as well as certain short-lived regulatory proteins. Required for cellular homeostasis and for survival from DNA damage and developmental changes induced by stress. Degrades polypeptides processively to yield small peptide fragments that are 5 to 10 amino acids long. Binds to DNA in a double-stranded, site-specific manner.</text>
</comment>
<dbReference type="GO" id="GO:0004252">
    <property type="term" value="F:serine-type endopeptidase activity"/>
    <property type="evidence" value="ECO:0007669"/>
    <property type="project" value="UniProtKB-UniRule"/>
</dbReference>
<dbReference type="InterPro" id="IPR003111">
    <property type="entry name" value="Lon_prtase_N"/>
</dbReference>
<dbReference type="InterPro" id="IPR027065">
    <property type="entry name" value="Lon_Prtase"/>
</dbReference>
<dbReference type="EMBL" id="WNXQ01000005">
    <property type="protein sequence ID" value="MWB78624.1"/>
    <property type="molecule type" value="Genomic_DNA"/>
</dbReference>
<organism evidence="19 20">
    <name type="scientific">Pseudooceanicola pacificus</name>
    <dbReference type="NCBI Taxonomy" id="2676438"/>
    <lineage>
        <taxon>Bacteria</taxon>
        <taxon>Pseudomonadati</taxon>
        <taxon>Pseudomonadota</taxon>
        <taxon>Alphaproteobacteria</taxon>
        <taxon>Rhodobacterales</taxon>
        <taxon>Paracoccaceae</taxon>
        <taxon>Pseudooceanicola</taxon>
    </lineage>
</organism>
<comment type="subunit">
    <text evidence="10 11">Homohexamer. Organized in a ring with a central cavity.</text>
</comment>
<dbReference type="PROSITE" id="PS51786">
    <property type="entry name" value="LON_PROTEOLYTIC"/>
    <property type="match status" value="1"/>
</dbReference>
<dbReference type="InterPro" id="IPR020568">
    <property type="entry name" value="Ribosomal_Su5_D2-typ_SF"/>
</dbReference>
<dbReference type="Gene3D" id="3.30.230.10">
    <property type="match status" value="1"/>
</dbReference>
<evidence type="ECO:0000256" key="5">
    <source>
        <dbReference type="ARBA" id="ARBA00022801"/>
    </source>
</evidence>
<dbReference type="NCBIfam" id="NF008053">
    <property type="entry name" value="PRK10787.1"/>
    <property type="match status" value="1"/>
</dbReference>
<dbReference type="InterPro" id="IPR027417">
    <property type="entry name" value="P-loop_NTPase"/>
</dbReference>
<keyword evidence="3 10" id="KW-0645">Protease</keyword>
<evidence type="ECO:0000256" key="3">
    <source>
        <dbReference type="ARBA" id="ARBA00022670"/>
    </source>
</evidence>
<dbReference type="EC" id="3.4.21.53" evidence="10 11"/>
<dbReference type="GO" id="GO:0005524">
    <property type="term" value="F:ATP binding"/>
    <property type="evidence" value="ECO:0007669"/>
    <property type="project" value="UniProtKB-UniRule"/>
</dbReference>
<feature type="coiled-coil region" evidence="16">
    <location>
        <begin position="249"/>
        <end position="279"/>
    </location>
</feature>
<dbReference type="CDD" id="cd19500">
    <property type="entry name" value="RecA-like_Lon"/>
    <property type="match status" value="1"/>
</dbReference>
<dbReference type="Gene3D" id="1.20.58.1480">
    <property type="match status" value="1"/>
</dbReference>
<keyword evidence="8 10" id="KW-0346">Stress response</keyword>
<evidence type="ECO:0000256" key="7">
    <source>
        <dbReference type="ARBA" id="ARBA00022840"/>
    </source>
</evidence>
<dbReference type="Pfam" id="PF22667">
    <property type="entry name" value="Lon_lid"/>
    <property type="match status" value="1"/>
</dbReference>
<dbReference type="PROSITE" id="PS01046">
    <property type="entry name" value="LON_SER"/>
    <property type="match status" value="1"/>
</dbReference>
<dbReference type="Pfam" id="PF05362">
    <property type="entry name" value="Lon_C"/>
    <property type="match status" value="1"/>
</dbReference>
<keyword evidence="16" id="KW-0175">Coiled coil</keyword>
<dbReference type="InterPro" id="IPR054594">
    <property type="entry name" value="Lon_lid"/>
</dbReference>
<dbReference type="InterPro" id="IPR003959">
    <property type="entry name" value="ATPase_AAA_core"/>
</dbReference>
<evidence type="ECO:0000256" key="14">
    <source>
        <dbReference type="PROSITE-ProRule" id="PRU01122"/>
    </source>
</evidence>
<feature type="active site" evidence="10 12">
    <location>
        <position position="676"/>
    </location>
</feature>
<dbReference type="Gene3D" id="1.20.5.5270">
    <property type="match status" value="1"/>
</dbReference>
<sequence length="802" mass="88684">MTNPLNPSYPVLPLRDIVVFPHMIVPLFVGREKSVRALEEVMADNKQILLSSQIDPAEDDPDTDGIYESGVLANVLQLLKLPDGTVKVLVEGQARVQIVEYLENPDFFEARAEYLEETEGDRDTIEALLRSVGAEFERYAKVKKNIPEEALAAVAESTEPARLADLVAGHLGIDVGQKQDLLETLSVSERLEKVYGLMQGEMSVLQVEKKIKTRVKSQMERTQREYYLNEQMKAIQKELGDGEDGQNEVAELEKRIADTKLSKEAREKAEAEVKKLKNMSPMSAEATVVRNYLDWMLSIPWGVKSRTKKNLHNAQEVLDTDHYGLEKVKERIVEYLAVQQRSQKLKGPIMCLVGPPGVGKTSLGKSVAKATGREFIRISLGGVRDESEIRGHRRTYIGSMPGKIIQALKKAKTTNPLILLDEIDKMGQDFRGDPASAMLEVLDPEQNSTFVDHYLEVEYDLSNVMFLTTANSYNMPGPLLDRMEIIPLAGYTEDEKREIAKQHLVAKQIKNHGLRKGEFSISDDALNEMIRRYTREAGVRNLEREIAKIARKAVTKIIKKEAETVEVTAANVDEYLGVKKFRYGLAEKDDQIGVVTGLAWTSVGGDLLSIEALRLPGKGRMKTTGKLGDVMKESIDAASSYVRSIAPEIGVKPPRFDKWDIHVHVPDGATPKDGPSAGLAMVTAIVSVLTQIPVRKDIAMTGEVTLRGNASAIGGLKEKLLAALRGGITTVFIPEENEKDLADIPDNVKQGLNIIPVTHVREVLKQALIRQPDPVEWDEEAEEAAAAARALGEKGGEGATAH</sequence>
<dbReference type="GO" id="GO:0006515">
    <property type="term" value="P:protein quality control for misfolded or incompletely synthesized proteins"/>
    <property type="evidence" value="ECO:0007669"/>
    <property type="project" value="UniProtKB-UniRule"/>
</dbReference>
<evidence type="ECO:0000256" key="13">
    <source>
        <dbReference type="PIRSR" id="PIRSR001174-2"/>
    </source>
</evidence>
<evidence type="ECO:0000256" key="1">
    <source>
        <dbReference type="ARBA" id="ARBA00004496"/>
    </source>
</evidence>
<comment type="similarity">
    <text evidence="10 11 14 15">Belongs to the peptidase S16 family.</text>
</comment>
<evidence type="ECO:0000259" key="18">
    <source>
        <dbReference type="PROSITE" id="PS51787"/>
    </source>
</evidence>
<dbReference type="Gene3D" id="2.30.130.40">
    <property type="entry name" value="LON domain-like"/>
    <property type="match status" value="1"/>
</dbReference>
<dbReference type="SUPFAM" id="SSF88697">
    <property type="entry name" value="PUA domain-like"/>
    <property type="match status" value="1"/>
</dbReference>
<dbReference type="Pfam" id="PF02190">
    <property type="entry name" value="LON_substr_bdg"/>
    <property type="match status" value="1"/>
</dbReference>
<proteinExistence type="evidence at transcript level"/>
<keyword evidence="20" id="KW-1185">Reference proteome</keyword>
<dbReference type="InterPro" id="IPR004815">
    <property type="entry name" value="Lon_bac/euk-typ"/>
</dbReference>
<dbReference type="GO" id="GO:0016887">
    <property type="term" value="F:ATP hydrolysis activity"/>
    <property type="evidence" value="ECO:0007669"/>
    <property type="project" value="UniProtKB-UniRule"/>
</dbReference>
<comment type="subcellular location">
    <subcellularLocation>
        <location evidence="1 10 11">Cytoplasm</location>
    </subcellularLocation>
</comment>
<dbReference type="Gene3D" id="3.40.50.300">
    <property type="entry name" value="P-loop containing nucleotide triphosphate hydrolases"/>
    <property type="match status" value="1"/>
</dbReference>
<evidence type="ECO:0000259" key="17">
    <source>
        <dbReference type="PROSITE" id="PS51786"/>
    </source>
</evidence>
<feature type="active site" evidence="10 12">
    <location>
        <position position="719"/>
    </location>
</feature>
<dbReference type="GO" id="GO:0005737">
    <property type="term" value="C:cytoplasm"/>
    <property type="evidence" value="ECO:0007669"/>
    <property type="project" value="UniProtKB-SubCell"/>
</dbReference>
<dbReference type="PIRSF" id="PIRSF001174">
    <property type="entry name" value="Lon_proteas"/>
    <property type="match status" value="1"/>
</dbReference>
<name>A0A844W788_9RHOB</name>
<comment type="caution">
    <text evidence="19">The sequence shown here is derived from an EMBL/GenBank/DDBJ whole genome shotgun (WGS) entry which is preliminary data.</text>
</comment>
<dbReference type="InterPro" id="IPR046336">
    <property type="entry name" value="Lon_prtase_N_sf"/>
</dbReference>
<comment type="induction">
    <text evidence="10">By heat shock.</text>
</comment>
<evidence type="ECO:0000256" key="11">
    <source>
        <dbReference type="PIRNR" id="PIRNR001174"/>
    </source>
</evidence>
<dbReference type="SMART" id="SM00382">
    <property type="entry name" value="AAA"/>
    <property type="match status" value="1"/>
</dbReference>
<evidence type="ECO:0000256" key="8">
    <source>
        <dbReference type="ARBA" id="ARBA00023016"/>
    </source>
</evidence>
<dbReference type="InterPro" id="IPR003593">
    <property type="entry name" value="AAA+_ATPase"/>
</dbReference>
<keyword evidence="7 10" id="KW-0067">ATP-binding</keyword>
<feature type="binding site" evidence="10 13">
    <location>
        <begin position="354"/>
        <end position="361"/>
    </location>
    <ligand>
        <name>ATP</name>
        <dbReference type="ChEBI" id="CHEBI:30616"/>
    </ligand>
</feature>
<dbReference type="PROSITE" id="PS51787">
    <property type="entry name" value="LON_N"/>
    <property type="match status" value="1"/>
</dbReference>
<dbReference type="InterPro" id="IPR008269">
    <property type="entry name" value="Lon_proteolytic"/>
</dbReference>
<evidence type="ECO:0000256" key="10">
    <source>
        <dbReference type="HAMAP-Rule" id="MF_01973"/>
    </source>
</evidence>
<dbReference type="NCBIfam" id="TIGR00763">
    <property type="entry name" value="lon"/>
    <property type="match status" value="1"/>
</dbReference>
<dbReference type="Gene3D" id="1.10.8.60">
    <property type="match status" value="1"/>
</dbReference>
<evidence type="ECO:0000313" key="20">
    <source>
        <dbReference type="Proteomes" id="UP000443843"/>
    </source>
</evidence>
<dbReference type="SMART" id="SM00464">
    <property type="entry name" value="LON"/>
    <property type="match status" value="1"/>
</dbReference>
<keyword evidence="2 10" id="KW-0963">Cytoplasm</keyword>
<dbReference type="GO" id="GO:0004176">
    <property type="term" value="F:ATP-dependent peptidase activity"/>
    <property type="evidence" value="ECO:0007669"/>
    <property type="project" value="UniProtKB-UniRule"/>
</dbReference>
<evidence type="ECO:0000256" key="15">
    <source>
        <dbReference type="RuleBase" id="RU000591"/>
    </source>
</evidence>
<keyword evidence="6 10" id="KW-0720">Serine protease</keyword>
<gene>
    <name evidence="10" type="primary">lon</name>
    <name evidence="19" type="ORF">GLS40_11345</name>
</gene>
<dbReference type="RefSeq" id="WP_160382836.1">
    <property type="nucleotide sequence ID" value="NZ_WNXQ01000005.1"/>
</dbReference>
<feature type="domain" description="Lon proteolytic" evidence="17">
    <location>
        <begin position="589"/>
        <end position="770"/>
    </location>
</feature>
<dbReference type="InterPro" id="IPR027543">
    <property type="entry name" value="Lon_bac"/>
</dbReference>
<dbReference type="HAMAP" id="MF_01973">
    <property type="entry name" value="lon_bact"/>
    <property type="match status" value="1"/>
</dbReference>
<evidence type="ECO:0000256" key="12">
    <source>
        <dbReference type="PIRSR" id="PIRSR001174-1"/>
    </source>
</evidence>
<accession>A0A844W788</accession>
<dbReference type="InterPro" id="IPR014721">
    <property type="entry name" value="Ribsml_uS5_D2-typ_fold_subgr"/>
</dbReference>
<dbReference type="Proteomes" id="UP000443843">
    <property type="component" value="Unassembled WGS sequence"/>
</dbReference>
<evidence type="ECO:0000256" key="16">
    <source>
        <dbReference type="SAM" id="Coils"/>
    </source>
</evidence>
<dbReference type="Pfam" id="PF00004">
    <property type="entry name" value="AAA"/>
    <property type="match status" value="1"/>
</dbReference>
<dbReference type="GO" id="GO:0034605">
    <property type="term" value="P:cellular response to heat"/>
    <property type="evidence" value="ECO:0007669"/>
    <property type="project" value="UniProtKB-UniRule"/>
</dbReference>
<evidence type="ECO:0000256" key="9">
    <source>
        <dbReference type="ARBA" id="ARBA00050665"/>
    </source>
</evidence>
<protein>
    <recommendedName>
        <fullName evidence="10 11">Lon protease</fullName>
        <ecNumber evidence="10 11">3.4.21.53</ecNumber>
    </recommendedName>
    <alternativeName>
        <fullName evidence="10">ATP-dependent protease La</fullName>
    </alternativeName>
</protein>
<dbReference type="InterPro" id="IPR008268">
    <property type="entry name" value="Peptidase_S16_AS"/>
</dbReference>
<feature type="domain" description="Lon N-terminal" evidence="18">
    <location>
        <begin position="9"/>
        <end position="202"/>
    </location>
</feature>
<keyword evidence="4 10" id="KW-0547">Nucleotide-binding</keyword>
<evidence type="ECO:0000256" key="6">
    <source>
        <dbReference type="ARBA" id="ARBA00022825"/>
    </source>
</evidence>
<comment type="catalytic activity">
    <reaction evidence="9 10 11 14">
        <text>Hydrolysis of proteins in presence of ATP.</text>
        <dbReference type="EC" id="3.4.21.53"/>
    </reaction>
</comment>